<gene>
    <name evidence="2" type="ORF">DM01DRAFT_1304354</name>
</gene>
<dbReference type="EMBL" id="MCGT01000011">
    <property type="protein sequence ID" value="ORX55753.1"/>
    <property type="molecule type" value="Genomic_DNA"/>
</dbReference>
<feature type="region of interest" description="Disordered" evidence="1">
    <location>
        <begin position="100"/>
        <end position="185"/>
    </location>
</feature>
<dbReference type="Proteomes" id="UP000242146">
    <property type="component" value="Unassembled WGS sequence"/>
</dbReference>
<proteinExistence type="predicted"/>
<name>A0A1X2GKI5_9FUNG</name>
<comment type="caution">
    <text evidence="2">The sequence shown here is derived from an EMBL/GenBank/DDBJ whole genome shotgun (WGS) entry which is preliminary data.</text>
</comment>
<evidence type="ECO:0000313" key="2">
    <source>
        <dbReference type="EMBL" id="ORX55753.1"/>
    </source>
</evidence>
<sequence>MSELTCTSTPYKEDLASPPADAPLYELQDVIHQFKSSPEILKLILTSKVEEDKRRAEEAKLRAKQLDYYMKRDGSASPPPCLPSLDDITMLPPISPFRKMPLSPRSTKERFHPYPSSVDHTSDQRRHSAAAAMLAMGNCLPPSPPTPSDHYAASQGSASDEEIEQSPSYPTEQEDCQDDDKPRRRREMQAITKIVETREFPYMDSYFWRNNGNTTQKKTGCRSIYYKCSNSSKVKKIGKATGMSGKGRV</sequence>
<dbReference type="AlphaFoldDB" id="A0A1X2GKI5"/>
<accession>A0A1X2GKI5</accession>
<keyword evidence="3" id="KW-1185">Reference proteome</keyword>
<evidence type="ECO:0000313" key="3">
    <source>
        <dbReference type="Proteomes" id="UP000242146"/>
    </source>
</evidence>
<protein>
    <recommendedName>
        <fullName evidence="4">WRKY domain-containing protein</fullName>
    </recommendedName>
</protein>
<dbReference type="OrthoDB" id="2362414at2759"/>
<evidence type="ECO:0000256" key="1">
    <source>
        <dbReference type="SAM" id="MobiDB-lite"/>
    </source>
</evidence>
<reference evidence="2 3" key="1">
    <citation type="submission" date="2016-07" db="EMBL/GenBank/DDBJ databases">
        <title>Pervasive Adenine N6-methylation of Active Genes in Fungi.</title>
        <authorList>
            <consortium name="DOE Joint Genome Institute"/>
            <person name="Mondo S.J."/>
            <person name="Dannebaum R.O."/>
            <person name="Kuo R.C."/>
            <person name="Labutti K."/>
            <person name="Haridas S."/>
            <person name="Kuo A."/>
            <person name="Salamov A."/>
            <person name="Ahrendt S.R."/>
            <person name="Lipzen A."/>
            <person name="Sullivan W."/>
            <person name="Andreopoulos W.B."/>
            <person name="Clum A."/>
            <person name="Lindquist E."/>
            <person name="Daum C."/>
            <person name="Ramamoorthy G.K."/>
            <person name="Gryganskyi A."/>
            <person name="Culley D."/>
            <person name="Magnuson J.K."/>
            <person name="James T.Y."/>
            <person name="O'Malley M.A."/>
            <person name="Stajich J.E."/>
            <person name="Spatafora J.W."/>
            <person name="Visel A."/>
            <person name="Grigoriev I.V."/>
        </authorList>
    </citation>
    <scope>NUCLEOTIDE SEQUENCE [LARGE SCALE GENOMIC DNA]</scope>
    <source>
        <strain evidence="2 3">NRRL 3301</strain>
    </source>
</reference>
<organism evidence="2 3">
    <name type="scientific">Hesseltinella vesiculosa</name>
    <dbReference type="NCBI Taxonomy" id="101127"/>
    <lineage>
        <taxon>Eukaryota</taxon>
        <taxon>Fungi</taxon>
        <taxon>Fungi incertae sedis</taxon>
        <taxon>Mucoromycota</taxon>
        <taxon>Mucoromycotina</taxon>
        <taxon>Mucoromycetes</taxon>
        <taxon>Mucorales</taxon>
        <taxon>Cunninghamellaceae</taxon>
        <taxon>Hesseltinella</taxon>
    </lineage>
</organism>
<evidence type="ECO:0008006" key="4">
    <source>
        <dbReference type="Google" id="ProtNLM"/>
    </source>
</evidence>